<dbReference type="GeneID" id="67182907"/>
<accession>E1SQV5</accession>
<dbReference type="eggNOG" id="COG0666">
    <property type="taxonomic scope" value="Bacteria"/>
</dbReference>
<feature type="signal peptide" evidence="1">
    <location>
        <begin position="1"/>
        <end position="27"/>
    </location>
</feature>
<dbReference type="HOGENOM" id="CLU_1608391_0_0_6"/>
<dbReference type="EMBL" id="CP002209">
    <property type="protein sequence ID" value="ADN76880.1"/>
    <property type="molecule type" value="Genomic_DNA"/>
</dbReference>
<evidence type="ECO:0008006" key="4">
    <source>
        <dbReference type="Google" id="ProtNLM"/>
    </source>
</evidence>
<dbReference type="InterPro" id="IPR036770">
    <property type="entry name" value="Ankyrin_rpt-contain_sf"/>
</dbReference>
<organism evidence="2 3">
    <name type="scientific">Ferrimonas balearica (strain DSM 9799 / CCM 4581 / KCTC 23876 / PAT)</name>
    <dbReference type="NCBI Taxonomy" id="550540"/>
    <lineage>
        <taxon>Bacteria</taxon>
        <taxon>Pseudomonadati</taxon>
        <taxon>Pseudomonadota</taxon>
        <taxon>Gammaproteobacteria</taxon>
        <taxon>Alteromonadales</taxon>
        <taxon>Ferrimonadaceae</taxon>
        <taxon>Ferrimonas</taxon>
    </lineage>
</organism>
<dbReference type="AlphaFoldDB" id="E1SQV5"/>
<dbReference type="Proteomes" id="UP000006683">
    <property type="component" value="Chromosome"/>
</dbReference>
<reference evidence="2 3" key="1">
    <citation type="journal article" date="2010" name="Stand. Genomic Sci.">
        <title>Complete genome sequence of Ferrimonas balearica type strain (PAT).</title>
        <authorList>
            <person name="Nolan M."/>
            <person name="Sikorski J."/>
            <person name="Davenport K."/>
            <person name="Lucas S."/>
            <person name="Glavina Del Rio T."/>
            <person name="Tice H."/>
            <person name="Cheng J."/>
            <person name="Goodwin L."/>
            <person name="Pitluck S."/>
            <person name="Liolios K."/>
            <person name="Ivanova N."/>
            <person name="Mavromatis K."/>
            <person name="Ovchinnikova G."/>
            <person name="Pati A."/>
            <person name="Chen A."/>
            <person name="Palaniappan K."/>
            <person name="Land M."/>
            <person name="Hauser L."/>
            <person name="Chang Y."/>
            <person name="Jeffries C."/>
            <person name="Tapia R."/>
            <person name="Brettin T."/>
            <person name="Detter J."/>
            <person name="Han C."/>
            <person name="Yasawong M."/>
            <person name="Rohde M."/>
            <person name="Tindall B."/>
            <person name="Goker M."/>
            <person name="Woyke T."/>
            <person name="Bristow J."/>
            <person name="Eisen J."/>
            <person name="Markowitz V."/>
            <person name="Hugenholtz P."/>
            <person name="Kyrpides N."/>
            <person name="Klenk H."/>
            <person name="Lapidus A."/>
        </authorList>
    </citation>
    <scope>NUCLEOTIDE SEQUENCE [LARGE SCALE GENOMIC DNA]</scope>
    <source>
        <strain evidence="3">DSM 9799 / CCM 4581 / KCTC 23876 / PAT</strain>
    </source>
</reference>
<feature type="chain" id="PRO_5003151032" description="Ankyrin" evidence="1">
    <location>
        <begin position="28"/>
        <end position="165"/>
    </location>
</feature>
<dbReference type="PROSITE" id="PS51257">
    <property type="entry name" value="PROKAR_LIPOPROTEIN"/>
    <property type="match status" value="1"/>
</dbReference>
<name>E1SQV5_FERBD</name>
<dbReference type="STRING" id="550540.Fbal_2678"/>
<dbReference type="RefSeq" id="WP_013346186.1">
    <property type="nucleotide sequence ID" value="NC_014541.1"/>
</dbReference>
<dbReference type="SUPFAM" id="SSF48403">
    <property type="entry name" value="Ankyrin repeat"/>
    <property type="match status" value="1"/>
</dbReference>
<proteinExistence type="predicted"/>
<evidence type="ECO:0000256" key="1">
    <source>
        <dbReference type="SAM" id="SignalP"/>
    </source>
</evidence>
<evidence type="ECO:0000313" key="3">
    <source>
        <dbReference type="Proteomes" id="UP000006683"/>
    </source>
</evidence>
<sequence length="165" mass="18115">MNVRLPLLFLPCVFVCLLAGCQLIPSASGDDEPIWMAMARAGHVTSVRHYADRVNQPLPGGQYPLAVAYQERHRLAFATLLKAGATPDTIEIDGQSLFCAAAADFDPFYLNALLTHQPDPAWPEPYMGYPESTVGCAEQAGRTQNALQLINAQHRYQRLHPVAVN</sequence>
<keyword evidence="3" id="KW-1185">Reference proteome</keyword>
<dbReference type="Gene3D" id="1.25.40.20">
    <property type="entry name" value="Ankyrin repeat-containing domain"/>
    <property type="match status" value="1"/>
</dbReference>
<dbReference type="OrthoDB" id="264542at2"/>
<protein>
    <recommendedName>
        <fullName evidence="4">Ankyrin</fullName>
    </recommendedName>
</protein>
<evidence type="ECO:0000313" key="2">
    <source>
        <dbReference type="EMBL" id="ADN76880.1"/>
    </source>
</evidence>
<dbReference type="KEGG" id="fbl:Fbal_2678"/>
<keyword evidence="1" id="KW-0732">Signal</keyword>
<gene>
    <name evidence="2" type="ordered locus">Fbal_2678</name>
</gene>